<dbReference type="Proteomes" id="UP000280066">
    <property type="component" value="Unassembled WGS sequence"/>
</dbReference>
<evidence type="ECO:0000313" key="2">
    <source>
        <dbReference type="Proteomes" id="UP000280066"/>
    </source>
</evidence>
<proteinExistence type="predicted"/>
<dbReference type="OrthoDB" id="9951879at2"/>
<evidence type="ECO:0000313" key="1">
    <source>
        <dbReference type="EMBL" id="RSK29757.1"/>
    </source>
</evidence>
<keyword evidence="2" id="KW-1185">Reference proteome</keyword>
<organism evidence="1 2">
    <name type="scientific">Hymenobacter metallilatus</name>
    <dbReference type="NCBI Taxonomy" id="2493666"/>
    <lineage>
        <taxon>Bacteria</taxon>
        <taxon>Pseudomonadati</taxon>
        <taxon>Bacteroidota</taxon>
        <taxon>Cytophagia</taxon>
        <taxon>Cytophagales</taxon>
        <taxon>Hymenobacteraceae</taxon>
        <taxon>Hymenobacter</taxon>
    </lineage>
</organism>
<name>A0A3R9MTQ8_9BACT</name>
<reference evidence="1 2" key="1">
    <citation type="submission" date="2018-12" db="EMBL/GenBank/DDBJ databases">
        <authorList>
            <person name="Feng G."/>
            <person name="Zhu H."/>
        </authorList>
    </citation>
    <scope>NUCLEOTIDE SEQUENCE [LARGE SCALE GENOMIC DNA]</scope>
    <source>
        <strain evidence="1 2">9PBR-2</strain>
    </source>
</reference>
<sequence length="67" mass="7714">MVTTAKRRRKLGIEPPAIDLTPIASHPYTEVEAQEITAFFQQKKIENDKLPQILALREAVSRRQKNK</sequence>
<dbReference type="EMBL" id="RWIS01000011">
    <property type="protein sequence ID" value="RSK29757.1"/>
    <property type="molecule type" value="Genomic_DNA"/>
</dbReference>
<protein>
    <submittedName>
        <fullName evidence="1">Uncharacterized protein</fullName>
    </submittedName>
</protein>
<gene>
    <name evidence="1" type="ORF">EI290_15565</name>
</gene>
<comment type="caution">
    <text evidence="1">The sequence shown here is derived from an EMBL/GenBank/DDBJ whole genome shotgun (WGS) entry which is preliminary data.</text>
</comment>
<accession>A0A3R9MTQ8</accession>
<dbReference type="RefSeq" id="WP_125432284.1">
    <property type="nucleotide sequence ID" value="NZ_RWIS01000011.1"/>
</dbReference>
<dbReference type="AlphaFoldDB" id="A0A3R9MTQ8"/>